<dbReference type="Pfam" id="PF00090">
    <property type="entry name" value="TSP_1"/>
    <property type="match status" value="1"/>
</dbReference>
<accession>A0A914W054</accession>
<dbReference type="PANTHER" id="PTHR16311:SF3">
    <property type="entry name" value="THROMBOSPONDIN TYPE-1 DOMAIN-CONTAINING PROTEIN 1"/>
    <property type="match status" value="1"/>
</dbReference>
<keyword evidence="2" id="KW-1015">Disulfide bond</keyword>
<keyword evidence="4" id="KW-0472">Membrane</keyword>
<evidence type="ECO:0000313" key="7">
    <source>
        <dbReference type="WBParaSite" id="PSAMB.scaffold283size59227.g4376.t1"/>
    </source>
</evidence>
<dbReference type="SMART" id="SM00209">
    <property type="entry name" value="TSP1"/>
    <property type="match status" value="1"/>
</dbReference>
<feature type="region of interest" description="Disordered" evidence="3">
    <location>
        <begin position="652"/>
        <end position="717"/>
    </location>
</feature>
<keyword evidence="1" id="KW-0677">Repeat</keyword>
<dbReference type="InterPro" id="IPR056219">
    <property type="entry name" value="THSD1_D3"/>
</dbReference>
<dbReference type="GO" id="GO:0071944">
    <property type="term" value="C:cell periphery"/>
    <property type="evidence" value="ECO:0007669"/>
    <property type="project" value="TreeGrafter"/>
</dbReference>
<name>A0A914W054_9BILA</name>
<protein>
    <recommendedName>
        <fullName evidence="5">THSD1 third Ig-like domain-containing protein</fullName>
    </recommendedName>
</protein>
<dbReference type="PROSITE" id="PS50092">
    <property type="entry name" value="TSP1"/>
    <property type="match status" value="1"/>
</dbReference>
<feature type="transmembrane region" description="Helical" evidence="4">
    <location>
        <begin position="570"/>
        <end position="593"/>
    </location>
</feature>
<dbReference type="PRINTS" id="PR01705">
    <property type="entry name" value="TSP1REPEAT"/>
</dbReference>
<feature type="region of interest" description="Disordered" evidence="3">
    <location>
        <begin position="781"/>
        <end position="807"/>
    </location>
</feature>
<dbReference type="AlphaFoldDB" id="A0A914W054"/>
<dbReference type="SUPFAM" id="SSF82895">
    <property type="entry name" value="TSP-1 type 1 repeat"/>
    <property type="match status" value="1"/>
</dbReference>
<dbReference type="InterPro" id="IPR036383">
    <property type="entry name" value="TSP1_rpt_sf"/>
</dbReference>
<feature type="compositionally biased region" description="Polar residues" evidence="3">
    <location>
        <begin position="652"/>
        <end position="674"/>
    </location>
</feature>
<dbReference type="Gene3D" id="2.20.100.10">
    <property type="entry name" value="Thrombospondin type-1 (TSP1) repeat"/>
    <property type="match status" value="1"/>
</dbReference>
<dbReference type="Proteomes" id="UP000887566">
    <property type="component" value="Unplaced"/>
</dbReference>
<evidence type="ECO:0000256" key="3">
    <source>
        <dbReference type="SAM" id="MobiDB-lite"/>
    </source>
</evidence>
<keyword evidence="4" id="KW-1133">Transmembrane helix</keyword>
<organism evidence="6 7">
    <name type="scientific">Plectus sambesii</name>
    <dbReference type="NCBI Taxonomy" id="2011161"/>
    <lineage>
        <taxon>Eukaryota</taxon>
        <taxon>Metazoa</taxon>
        <taxon>Ecdysozoa</taxon>
        <taxon>Nematoda</taxon>
        <taxon>Chromadorea</taxon>
        <taxon>Plectida</taxon>
        <taxon>Plectina</taxon>
        <taxon>Plectoidea</taxon>
        <taxon>Plectidae</taxon>
        <taxon>Plectus</taxon>
    </lineage>
</organism>
<evidence type="ECO:0000259" key="5">
    <source>
        <dbReference type="Pfam" id="PF24311"/>
    </source>
</evidence>
<proteinExistence type="predicted"/>
<dbReference type="PANTHER" id="PTHR16311">
    <property type="entry name" value="THROMBOSPONDIN TYPE I DOMAIN-CONTAINING 1"/>
    <property type="match status" value="1"/>
</dbReference>
<dbReference type="FunFam" id="2.20.100.10:FF:000007">
    <property type="entry name" value="Thrombospondin 1"/>
    <property type="match status" value="1"/>
</dbReference>
<dbReference type="InterPro" id="IPR038877">
    <property type="entry name" value="THSD1"/>
</dbReference>
<keyword evidence="6" id="KW-1185">Reference proteome</keyword>
<dbReference type="InterPro" id="IPR000884">
    <property type="entry name" value="TSP1_rpt"/>
</dbReference>
<evidence type="ECO:0000256" key="4">
    <source>
        <dbReference type="SAM" id="Phobius"/>
    </source>
</evidence>
<evidence type="ECO:0000256" key="1">
    <source>
        <dbReference type="ARBA" id="ARBA00022737"/>
    </source>
</evidence>
<dbReference type="WBParaSite" id="PSAMB.scaffold283size59227.g4376.t1">
    <property type="protein sequence ID" value="PSAMB.scaffold283size59227.g4376.t1"/>
    <property type="gene ID" value="PSAMB.scaffold283size59227.g4376"/>
</dbReference>
<evidence type="ECO:0000313" key="6">
    <source>
        <dbReference type="Proteomes" id="UP000887566"/>
    </source>
</evidence>
<sequence length="807" mass="89567">MPVGGSALSSPRSVIPPAVVTMLGRLAALLYLAVGCGGLQLQRITNDPRALADDVQVGWTRDASDAKVNSTLSLYIKETLLCTVLMEDFVDRGLSQFPCHCFTKGSVMYSLMHNAKIVHKFKVNWPAISLRLPYKHVTSTVDINVQITSKRPLCTFKDTKEPPSLELHLRFRPSFSTELLANGSRKQSQLLAIKRLPWPSSNTSSVDFECQSFLLAGTYSAHLYVNGDPVANSNEMNAIWFDEYLLQMRSDSIYPHCSGDMTVSFRRPACAVTTDRVRLFAVAVDGSLHTATSSRLMYIGEKRIYTDTKSVTFSCSLFDLLYTGFCFEMVSVLPGGVVKKRVKQCVPTEPRKHSPVDGGWSEWTNWSACLTTCGEGFRRRSRLCNKPTPQFDGQFCVGDSLQTQACAQAACPNATSTVRPYLETEEGCACGCTLKYRYGALFIASGRCSNESIWHIVDGDSHGWLYLQLVESRLPVGDRLRIQENSGPDGPLLYDSDEVIPTANKPSGWVLAGGAIIRYETTANQHSIKPNKWQGAIVEYDWRQVIEQPTENDHLKWDLRAAASEQRNQMMLLIMFSPALILLCVPAIVLWLMTRRRLRANERLIASVSVDGEDQRVVEGQQRNEQLPLESSMPLLKPKYRNDVMITSTRTESTRLSALSQDNQPSKSSSTAPTKRSIGIQLSSVSPPPPHSLRHTHSLQSTPSLMHGPASRHTSMYSTCPPASARHGDLLDSSLSLTAQSEQDFEYDYYEPGLPGSFLRPPSHLFSSEIDIDQIIGDSELMRPPTVGQSSESVAKCSVSTQIDNRQ</sequence>
<dbReference type="Pfam" id="PF24311">
    <property type="entry name" value="THSD1_D3"/>
    <property type="match status" value="1"/>
</dbReference>
<keyword evidence="4" id="KW-0812">Transmembrane</keyword>
<feature type="domain" description="THSD1 third Ig-like" evidence="5">
    <location>
        <begin position="255"/>
        <end position="346"/>
    </location>
</feature>
<reference evidence="7" key="1">
    <citation type="submission" date="2022-11" db="UniProtKB">
        <authorList>
            <consortium name="WormBaseParasite"/>
        </authorList>
    </citation>
    <scope>IDENTIFICATION</scope>
</reference>
<evidence type="ECO:0000256" key="2">
    <source>
        <dbReference type="ARBA" id="ARBA00023157"/>
    </source>
</evidence>
<feature type="compositionally biased region" description="Polar residues" evidence="3">
    <location>
        <begin position="787"/>
        <end position="807"/>
    </location>
</feature>